<dbReference type="OrthoDB" id="2384047at2759"/>
<sequence length="236" mass="27598">MDNLKTNNDPNFHVNDDSYFYINDDPKIEFDDNADFYINDDPDFYINIEYPETNPDGVAYVYNVEGWEEPLAIQYSIGKPGVEYKVMCPYLGVEVKREMRTCQGSKLCEFAASELHNQTHQCVVDINSDLMMQISHEISSSNMETNTFELYLAACETPCNFRQNKQLCEGKPRKKLDMRNFKRIDIKANYNVSISGQDKEKLEYEKHMLMIAEDKEKLRELQISNAIKEREYGLEE</sequence>
<keyword evidence="2" id="KW-1185">Reference proteome</keyword>
<protein>
    <submittedName>
        <fullName evidence="1">Uncharacterized protein</fullName>
    </submittedName>
</protein>
<dbReference type="Proteomes" id="UP000266673">
    <property type="component" value="Unassembled WGS sequence"/>
</dbReference>
<name>A0A397UXG2_9GLOM</name>
<evidence type="ECO:0000313" key="2">
    <source>
        <dbReference type="Proteomes" id="UP000266673"/>
    </source>
</evidence>
<reference evidence="1 2" key="1">
    <citation type="submission" date="2018-06" db="EMBL/GenBank/DDBJ databases">
        <title>Comparative genomics reveals the genomic features of Rhizophagus irregularis, R. cerebriforme, R. diaphanum and Gigaspora rosea, and their symbiotic lifestyle signature.</title>
        <authorList>
            <person name="Morin E."/>
            <person name="San Clemente H."/>
            <person name="Chen E.C.H."/>
            <person name="De La Providencia I."/>
            <person name="Hainaut M."/>
            <person name="Kuo A."/>
            <person name="Kohler A."/>
            <person name="Murat C."/>
            <person name="Tang N."/>
            <person name="Roy S."/>
            <person name="Loubradou J."/>
            <person name="Henrissat B."/>
            <person name="Grigoriev I.V."/>
            <person name="Corradi N."/>
            <person name="Roux C."/>
            <person name="Martin F.M."/>
        </authorList>
    </citation>
    <scope>NUCLEOTIDE SEQUENCE [LARGE SCALE GENOMIC DNA]</scope>
    <source>
        <strain evidence="1 2">DAOM 194757</strain>
    </source>
</reference>
<evidence type="ECO:0000313" key="1">
    <source>
        <dbReference type="EMBL" id="RIB14930.1"/>
    </source>
</evidence>
<proteinExistence type="predicted"/>
<dbReference type="EMBL" id="QKWP01000784">
    <property type="protein sequence ID" value="RIB14930.1"/>
    <property type="molecule type" value="Genomic_DNA"/>
</dbReference>
<dbReference type="AlphaFoldDB" id="A0A397UXG2"/>
<organism evidence="1 2">
    <name type="scientific">Gigaspora rosea</name>
    <dbReference type="NCBI Taxonomy" id="44941"/>
    <lineage>
        <taxon>Eukaryota</taxon>
        <taxon>Fungi</taxon>
        <taxon>Fungi incertae sedis</taxon>
        <taxon>Mucoromycota</taxon>
        <taxon>Glomeromycotina</taxon>
        <taxon>Glomeromycetes</taxon>
        <taxon>Diversisporales</taxon>
        <taxon>Gigasporaceae</taxon>
        <taxon>Gigaspora</taxon>
    </lineage>
</organism>
<gene>
    <name evidence="1" type="ORF">C2G38_2039787</name>
</gene>
<comment type="caution">
    <text evidence="1">The sequence shown here is derived from an EMBL/GenBank/DDBJ whole genome shotgun (WGS) entry which is preliminary data.</text>
</comment>
<accession>A0A397UXG2</accession>